<proteinExistence type="predicted"/>
<evidence type="ECO:0000313" key="3">
    <source>
        <dbReference type="Proteomes" id="UP001054252"/>
    </source>
</evidence>
<gene>
    <name evidence="2" type="ORF">SLEP1_g5298</name>
</gene>
<feature type="compositionally biased region" description="Polar residues" evidence="1">
    <location>
        <begin position="49"/>
        <end position="69"/>
    </location>
</feature>
<protein>
    <recommendedName>
        <fullName evidence="4">Cytochrome P450</fullName>
    </recommendedName>
</protein>
<organism evidence="2 3">
    <name type="scientific">Rubroshorea leprosula</name>
    <dbReference type="NCBI Taxonomy" id="152421"/>
    <lineage>
        <taxon>Eukaryota</taxon>
        <taxon>Viridiplantae</taxon>
        <taxon>Streptophyta</taxon>
        <taxon>Embryophyta</taxon>
        <taxon>Tracheophyta</taxon>
        <taxon>Spermatophyta</taxon>
        <taxon>Magnoliopsida</taxon>
        <taxon>eudicotyledons</taxon>
        <taxon>Gunneridae</taxon>
        <taxon>Pentapetalae</taxon>
        <taxon>rosids</taxon>
        <taxon>malvids</taxon>
        <taxon>Malvales</taxon>
        <taxon>Dipterocarpaceae</taxon>
        <taxon>Rubroshorea</taxon>
    </lineage>
</organism>
<keyword evidence="3" id="KW-1185">Reference proteome</keyword>
<evidence type="ECO:0000256" key="1">
    <source>
        <dbReference type="SAM" id="MobiDB-lite"/>
    </source>
</evidence>
<dbReference type="AlphaFoldDB" id="A0AAV5HRI0"/>
<dbReference type="EMBL" id="BPVZ01000005">
    <property type="protein sequence ID" value="GKU91418.1"/>
    <property type="molecule type" value="Genomic_DNA"/>
</dbReference>
<dbReference type="Proteomes" id="UP001054252">
    <property type="component" value="Unassembled WGS sequence"/>
</dbReference>
<evidence type="ECO:0000313" key="2">
    <source>
        <dbReference type="EMBL" id="GKU91418.1"/>
    </source>
</evidence>
<reference evidence="2 3" key="1">
    <citation type="journal article" date="2021" name="Commun. Biol.">
        <title>The genome of Shorea leprosula (Dipterocarpaceae) highlights the ecological relevance of drought in aseasonal tropical rainforests.</title>
        <authorList>
            <person name="Ng K.K.S."/>
            <person name="Kobayashi M.J."/>
            <person name="Fawcett J.A."/>
            <person name="Hatakeyama M."/>
            <person name="Paape T."/>
            <person name="Ng C.H."/>
            <person name="Ang C.C."/>
            <person name="Tnah L.H."/>
            <person name="Lee C.T."/>
            <person name="Nishiyama T."/>
            <person name="Sese J."/>
            <person name="O'Brien M.J."/>
            <person name="Copetti D."/>
            <person name="Mohd Noor M.I."/>
            <person name="Ong R.C."/>
            <person name="Putra M."/>
            <person name="Sireger I.Z."/>
            <person name="Indrioko S."/>
            <person name="Kosugi Y."/>
            <person name="Izuno A."/>
            <person name="Isagi Y."/>
            <person name="Lee S.L."/>
            <person name="Shimizu K.K."/>
        </authorList>
    </citation>
    <scope>NUCLEOTIDE SEQUENCE [LARGE SCALE GENOMIC DNA]</scope>
    <source>
        <strain evidence="2">214</strain>
    </source>
</reference>
<name>A0AAV5HRI0_9ROSI</name>
<feature type="compositionally biased region" description="Polar residues" evidence="1">
    <location>
        <begin position="1"/>
        <end position="11"/>
    </location>
</feature>
<feature type="region of interest" description="Disordered" evidence="1">
    <location>
        <begin position="1"/>
        <end position="98"/>
    </location>
</feature>
<evidence type="ECO:0008006" key="4">
    <source>
        <dbReference type="Google" id="ProtNLM"/>
    </source>
</evidence>
<comment type="caution">
    <text evidence="2">The sequence shown here is derived from an EMBL/GenBank/DDBJ whole genome shotgun (WGS) entry which is preliminary data.</text>
</comment>
<sequence length="223" mass="24835">MLMLGENSQLRAQVGDAIDENGPHRHRSRNPSSSHSYSFTGTGGFRPHQFSSHPTKSSNFVVSTSANNSRDLKQIPNWKHKRNSSQKEKGEEGGTDDPFAPVIGACPFMCPESRLLLRILAMLMLDKNSQLRWETPLMRVDITGAEVGTLPLPILIHSQEQEVFVLANSLLIRPNPRTLFRALQPAVITIQGISSKSLTGNTEEIVANKRREKKEGLMIPLFL</sequence>
<accession>A0AAV5HRI0</accession>